<dbReference type="PANTHER" id="PTHR43156:SF2">
    <property type="entry name" value="STAGE II SPORULATION PROTEIN E"/>
    <property type="match status" value="1"/>
</dbReference>
<protein>
    <submittedName>
        <fullName evidence="3">Serine/threonine-protein phosphatase</fullName>
    </submittedName>
</protein>
<evidence type="ECO:0000256" key="1">
    <source>
        <dbReference type="ARBA" id="ARBA00022801"/>
    </source>
</evidence>
<dbReference type="PANTHER" id="PTHR43156">
    <property type="entry name" value="STAGE II SPORULATION PROTEIN E-RELATED"/>
    <property type="match status" value="1"/>
</dbReference>
<comment type="caution">
    <text evidence="3">The sequence shown here is derived from an EMBL/GenBank/DDBJ whole genome shotgun (WGS) entry which is preliminary data.</text>
</comment>
<organism evidence="3 4">
    <name type="scientific">Abyssobacteria bacterium (strain SURF_5)</name>
    <dbReference type="NCBI Taxonomy" id="2093360"/>
    <lineage>
        <taxon>Bacteria</taxon>
        <taxon>Pseudomonadati</taxon>
        <taxon>Candidatus Hydrogenedentota</taxon>
        <taxon>Candidatus Abyssobacteria</taxon>
    </lineage>
</organism>
<sequence>MSPMKKVPPPVFQCREAWGGNKKIEQDIEIGDLRGFLLSRPYNASEGGDLHFLSFCEEENISKIVIADVSGHGDIVSRAASAIKGLLQKYIDELDNSRLLESINRSVRRRLFNGKFVTMVAATYRGINKELIYAYAGHPTLLQYQKAERNWQVLHAPENGGMPLGIIGNAGYFQIETRLNSGDLLLFYTDGLLNVKINSTIQISIEELLSFCRSLNADRLRPREISESLIKQITRSSSAGFTDDVTLLVLEAA</sequence>
<dbReference type="Proteomes" id="UP000265882">
    <property type="component" value="Unassembled WGS sequence"/>
</dbReference>
<accession>A0A3A4NUX3</accession>
<dbReference type="SUPFAM" id="SSF81606">
    <property type="entry name" value="PP2C-like"/>
    <property type="match status" value="1"/>
</dbReference>
<dbReference type="SMART" id="SM00331">
    <property type="entry name" value="PP2C_SIG"/>
    <property type="match status" value="1"/>
</dbReference>
<evidence type="ECO:0000313" key="3">
    <source>
        <dbReference type="EMBL" id="RJP24253.1"/>
    </source>
</evidence>
<evidence type="ECO:0000259" key="2">
    <source>
        <dbReference type="SMART" id="SM00331"/>
    </source>
</evidence>
<name>A0A3A4NUX3_ABYX5</name>
<dbReference type="InterPro" id="IPR036457">
    <property type="entry name" value="PPM-type-like_dom_sf"/>
</dbReference>
<gene>
    <name evidence="3" type="ORF">C4520_04425</name>
</gene>
<dbReference type="GO" id="GO:0016791">
    <property type="term" value="F:phosphatase activity"/>
    <property type="evidence" value="ECO:0007669"/>
    <property type="project" value="TreeGrafter"/>
</dbReference>
<proteinExistence type="predicted"/>
<dbReference type="Pfam" id="PF07228">
    <property type="entry name" value="SpoIIE"/>
    <property type="match status" value="1"/>
</dbReference>
<keyword evidence="1" id="KW-0378">Hydrolase</keyword>
<dbReference type="EMBL" id="QZKU01000038">
    <property type="protein sequence ID" value="RJP24253.1"/>
    <property type="molecule type" value="Genomic_DNA"/>
</dbReference>
<dbReference type="InterPro" id="IPR052016">
    <property type="entry name" value="Bact_Sigma-Reg"/>
</dbReference>
<dbReference type="Gene3D" id="3.60.40.10">
    <property type="entry name" value="PPM-type phosphatase domain"/>
    <property type="match status" value="1"/>
</dbReference>
<evidence type="ECO:0000313" key="4">
    <source>
        <dbReference type="Proteomes" id="UP000265882"/>
    </source>
</evidence>
<reference evidence="3 4" key="1">
    <citation type="journal article" date="2017" name="ISME J.">
        <title>Energy and carbon metabolisms in a deep terrestrial subsurface fluid microbial community.</title>
        <authorList>
            <person name="Momper L."/>
            <person name="Jungbluth S.P."/>
            <person name="Lee M.D."/>
            <person name="Amend J.P."/>
        </authorList>
    </citation>
    <scope>NUCLEOTIDE SEQUENCE [LARGE SCALE GENOMIC DNA]</scope>
    <source>
        <strain evidence="3">SURF_5</strain>
    </source>
</reference>
<dbReference type="AlphaFoldDB" id="A0A3A4NUX3"/>
<dbReference type="InterPro" id="IPR001932">
    <property type="entry name" value="PPM-type_phosphatase-like_dom"/>
</dbReference>
<feature type="domain" description="PPM-type phosphatase" evidence="2">
    <location>
        <begin position="33"/>
        <end position="252"/>
    </location>
</feature>